<evidence type="ECO:0000256" key="1">
    <source>
        <dbReference type="ARBA" id="ARBA00004141"/>
    </source>
</evidence>
<dbReference type="InterPro" id="IPR007568">
    <property type="entry name" value="RTA1"/>
</dbReference>
<feature type="transmembrane region" description="Helical" evidence="6">
    <location>
        <begin position="144"/>
        <end position="167"/>
    </location>
</feature>
<feature type="transmembrane region" description="Helical" evidence="6">
    <location>
        <begin position="105"/>
        <end position="132"/>
    </location>
</feature>
<gene>
    <name evidence="7" type="ORF">RHOBADRAFT_11944</name>
</gene>
<feature type="transmembrane region" description="Helical" evidence="6">
    <location>
        <begin position="6"/>
        <end position="25"/>
    </location>
</feature>
<evidence type="ECO:0000256" key="4">
    <source>
        <dbReference type="ARBA" id="ARBA00023136"/>
    </source>
</evidence>
<evidence type="ECO:0000313" key="8">
    <source>
        <dbReference type="Proteomes" id="UP000053890"/>
    </source>
</evidence>
<dbReference type="EMBL" id="KQ474074">
    <property type="protein sequence ID" value="KPV77479.1"/>
    <property type="molecule type" value="Genomic_DNA"/>
</dbReference>
<evidence type="ECO:0000256" key="5">
    <source>
        <dbReference type="SAM" id="MobiDB-lite"/>
    </source>
</evidence>
<dbReference type="PANTHER" id="PTHR31465">
    <property type="entry name" value="PROTEIN RTA1-RELATED"/>
    <property type="match status" value="1"/>
</dbReference>
<evidence type="ECO:0000256" key="3">
    <source>
        <dbReference type="ARBA" id="ARBA00022989"/>
    </source>
</evidence>
<evidence type="ECO:0000313" key="7">
    <source>
        <dbReference type="EMBL" id="KPV77479.1"/>
    </source>
</evidence>
<comment type="subcellular location">
    <subcellularLocation>
        <location evidence="1">Membrane</location>
        <topology evidence="1">Multi-pass membrane protein</topology>
    </subcellularLocation>
</comment>
<evidence type="ECO:0008006" key="9">
    <source>
        <dbReference type="Google" id="ProtNLM"/>
    </source>
</evidence>
<dbReference type="GeneID" id="28972521"/>
<sequence length="284" mass="31236">GYVPSLSAAIVFLIAFGLITLFQTYKVVRSRVWWLVVLLIGGLGEVLGWAGRAWASKETYSLDAFLMQQICLILAPCFFSATCYGILGMIVRALGPQYSYLRPALYFWIFCLVDLVAIVVQAIGGAMAALALENDKSSETGTHIMVAGIAFQLACMVAFAVLALDVYRRVRRDRSYRAVPHAQEGRLTRLGWGLAWATTWIIIRGIYRTIELSEGWTGYLITHEPYFAVLDSAAMVLCQAAFCVAWPARSRHVAVERRISHDSDETAAAAPAPGAGHEKVPQTV</sequence>
<dbReference type="GO" id="GO:0005886">
    <property type="term" value="C:plasma membrane"/>
    <property type="evidence" value="ECO:0007669"/>
    <property type="project" value="TreeGrafter"/>
</dbReference>
<protein>
    <recommendedName>
        <fullName evidence="9">RTA1 like protein</fullName>
    </recommendedName>
</protein>
<feature type="non-terminal residue" evidence="7">
    <location>
        <position position="1"/>
    </location>
</feature>
<dbReference type="OMA" id="YAINFAH"/>
<dbReference type="Proteomes" id="UP000053890">
    <property type="component" value="Unassembled WGS sequence"/>
</dbReference>
<evidence type="ECO:0000256" key="2">
    <source>
        <dbReference type="ARBA" id="ARBA00022692"/>
    </source>
</evidence>
<dbReference type="Pfam" id="PF04479">
    <property type="entry name" value="RTA1"/>
    <property type="match status" value="1"/>
</dbReference>
<organism evidence="7 8">
    <name type="scientific">Rhodotorula graminis (strain WP1)</name>
    <dbReference type="NCBI Taxonomy" id="578459"/>
    <lineage>
        <taxon>Eukaryota</taxon>
        <taxon>Fungi</taxon>
        <taxon>Dikarya</taxon>
        <taxon>Basidiomycota</taxon>
        <taxon>Pucciniomycotina</taxon>
        <taxon>Microbotryomycetes</taxon>
        <taxon>Sporidiobolales</taxon>
        <taxon>Sporidiobolaceae</taxon>
        <taxon>Rhodotorula</taxon>
    </lineage>
</organism>
<feature type="region of interest" description="Disordered" evidence="5">
    <location>
        <begin position="262"/>
        <end position="284"/>
    </location>
</feature>
<dbReference type="OrthoDB" id="3358017at2759"/>
<keyword evidence="8" id="KW-1185">Reference proteome</keyword>
<feature type="transmembrane region" description="Helical" evidence="6">
    <location>
        <begin position="187"/>
        <end position="207"/>
    </location>
</feature>
<reference evidence="7 8" key="1">
    <citation type="journal article" date="2015" name="Front. Microbiol.">
        <title>Genome sequence of the plant growth promoting endophytic yeast Rhodotorula graminis WP1.</title>
        <authorList>
            <person name="Firrincieli A."/>
            <person name="Otillar R."/>
            <person name="Salamov A."/>
            <person name="Schmutz J."/>
            <person name="Khan Z."/>
            <person name="Redman R.S."/>
            <person name="Fleck N.D."/>
            <person name="Lindquist E."/>
            <person name="Grigoriev I.V."/>
            <person name="Doty S.L."/>
        </authorList>
    </citation>
    <scope>NUCLEOTIDE SEQUENCE [LARGE SCALE GENOMIC DNA]</scope>
    <source>
        <strain evidence="7 8">WP1</strain>
    </source>
</reference>
<keyword evidence="4 6" id="KW-0472">Membrane</keyword>
<evidence type="ECO:0000256" key="6">
    <source>
        <dbReference type="SAM" id="Phobius"/>
    </source>
</evidence>
<feature type="transmembrane region" description="Helical" evidence="6">
    <location>
        <begin position="66"/>
        <end position="93"/>
    </location>
</feature>
<proteinExistence type="predicted"/>
<dbReference type="STRING" id="578459.A0A194SA66"/>
<keyword evidence="3 6" id="KW-1133">Transmembrane helix</keyword>
<dbReference type="RefSeq" id="XP_018273528.1">
    <property type="nucleotide sequence ID" value="XM_018412072.1"/>
</dbReference>
<dbReference type="AlphaFoldDB" id="A0A194SA66"/>
<accession>A0A194SA66</accession>
<keyword evidence="2 6" id="KW-0812">Transmembrane</keyword>
<feature type="transmembrane region" description="Helical" evidence="6">
    <location>
        <begin position="227"/>
        <end position="248"/>
    </location>
</feature>
<dbReference type="GO" id="GO:0000324">
    <property type="term" value="C:fungal-type vacuole"/>
    <property type="evidence" value="ECO:0007669"/>
    <property type="project" value="TreeGrafter"/>
</dbReference>
<name>A0A194SA66_RHOGW</name>
<feature type="transmembrane region" description="Helical" evidence="6">
    <location>
        <begin position="32"/>
        <end position="54"/>
    </location>
</feature>
<dbReference type="PANTHER" id="PTHR31465:SF9">
    <property type="entry name" value="SPHINGOID LONG-CHAIN BASE TRANSPORTER RSB1"/>
    <property type="match status" value="1"/>
</dbReference>